<gene>
    <name evidence="1" type="ORF">P7K49_039770</name>
</gene>
<organism evidence="1 2">
    <name type="scientific">Saguinus oedipus</name>
    <name type="common">Cotton-top tamarin</name>
    <name type="synonym">Oedipomidas oedipus</name>
    <dbReference type="NCBI Taxonomy" id="9490"/>
    <lineage>
        <taxon>Eukaryota</taxon>
        <taxon>Metazoa</taxon>
        <taxon>Chordata</taxon>
        <taxon>Craniata</taxon>
        <taxon>Vertebrata</taxon>
        <taxon>Euteleostomi</taxon>
        <taxon>Mammalia</taxon>
        <taxon>Eutheria</taxon>
        <taxon>Euarchontoglires</taxon>
        <taxon>Primates</taxon>
        <taxon>Haplorrhini</taxon>
        <taxon>Platyrrhini</taxon>
        <taxon>Cebidae</taxon>
        <taxon>Callitrichinae</taxon>
        <taxon>Saguinus</taxon>
    </lineage>
</organism>
<accession>A0ABQ9TA97</accession>
<keyword evidence="2" id="KW-1185">Reference proteome</keyword>
<dbReference type="Proteomes" id="UP001266305">
    <property type="component" value="Unassembled WGS sequence"/>
</dbReference>
<reference evidence="1 2" key="1">
    <citation type="submission" date="2023-05" db="EMBL/GenBank/DDBJ databases">
        <title>B98-5 Cell Line De Novo Hybrid Assembly: An Optical Mapping Approach.</title>
        <authorList>
            <person name="Kananen K."/>
            <person name="Auerbach J.A."/>
            <person name="Kautto E."/>
            <person name="Blachly J.S."/>
        </authorList>
    </citation>
    <scope>NUCLEOTIDE SEQUENCE [LARGE SCALE GENOMIC DNA]</scope>
    <source>
        <strain evidence="1">B95-8</strain>
        <tissue evidence="1">Cell line</tissue>
    </source>
</reference>
<dbReference type="EMBL" id="JASSZA010000159">
    <property type="protein sequence ID" value="KAK2081659.1"/>
    <property type="molecule type" value="Genomic_DNA"/>
</dbReference>
<name>A0ABQ9TA97_SAGOE</name>
<comment type="caution">
    <text evidence="1">The sequence shown here is derived from an EMBL/GenBank/DDBJ whole genome shotgun (WGS) entry which is preliminary data.</text>
</comment>
<evidence type="ECO:0000313" key="1">
    <source>
        <dbReference type="EMBL" id="KAK2081659.1"/>
    </source>
</evidence>
<protein>
    <submittedName>
        <fullName evidence="1">Uncharacterized protein</fullName>
    </submittedName>
</protein>
<sequence length="128" mass="14589">MQSFTAISLYVKIVLETTVLGYLHRKRFQTSLSTPAQRFTAICLYAGIVLEMPGNACFEISPQKAFPDYPFNTRLNKRTAVQIEGYVSSVFYAEFYCYFIICQNSAGNDCFEISPQKAFADFPFNTRV</sequence>
<proteinExistence type="predicted"/>
<evidence type="ECO:0000313" key="2">
    <source>
        <dbReference type="Proteomes" id="UP001266305"/>
    </source>
</evidence>